<dbReference type="GO" id="GO:0005739">
    <property type="term" value="C:mitochondrion"/>
    <property type="evidence" value="ECO:0007669"/>
    <property type="project" value="TreeGrafter"/>
</dbReference>
<comment type="function">
    <text evidence="7">Thiol-specific peroxidase that catalyzes the reduction of hydrogen peroxide and organic hydroperoxides to water and alcohols, respectively. Plays a role in cell protection against oxidative stress by detoxifying peroxides.</text>
</comment>
<dbReference type="InterPro" id="IPR013740">
    <property type="entry name" value="Redoxin"/>
</dbReference>
<keyword evidence="10" id="KW-1185">Reference proteome</keyword>
<dbReference type="Proteomes" id="UP000800092">
    <property type="component" value="Unassembled WGS sequence"/>
</dbReference>
<dbReference type="InterPro" id="IPR037944">
    <property type="entry name" value="PRX5-like"/>
</dbReference>
<feature type="domain" description="Thioredoxin" evidence="8">
    <location>
        <begin position="3"/>
        <end position="168"/>
    </location>
</feature>
<dbReference type="GO" id="GO:0042744">
    <property type="term" value="P:hydrogen peroxide catabolic process"/>
    <property type="evidence" value="ECO:0007669"/>
    <property type="project" value="TreeGrafter"/>
</dbReference>
<evidence type="ECO:0000313" key="10">
    <source>
        <dbReference type="Proteomes" id="UP000800092"/>
    </source>
</evidence>
<sequence length="168" mass="18132">MPLQAGDKFPSGVEFEWAPITDPDPTACGRPQPYDASKEFAGKKAVLVSVPGAFTPGCQAYHLPPYISKINDLKAKGVDLVVVIASNDAWVMSAWGKVNGMKGDEPIYFMSDTKTLFSKNYGWAAGMGDRNGRWVMIIEKDGTISYAEREQNPGQVTVSGADAVIAKL</sequence>
<dbReference type="InterPro" id="IPR036249">
    <property type="entry name" value="Thioredoxin-like_sf"/>
</dbReference>
<organism evidence="9 10">
    <name type="scientific">Viridothelium virens</name>
    <name type="common">Speckled blister lichen</name>
    <name type="synonym">Trypethelium virens</name>
    <dbReference type="NCBI Taxonomy" id="1048519"/>
    <lineage>
        <taxon>Eukaryota</taxon>
        <taxon>Fungi</taxon>
        <taxon>Dikarya</taxon>
        <taxon>Ascomycota</taxon>
        <taxon>Pezizomycotina</taxon>
        <taxon>Dothideomycetes</taxon>
        <taxon>Dothideomycetes incertae sedis</taxon>
        <taxon>Trypetheliales</taxon>
        <taxon>Trypetheliaceae</taxon>
        <taxon>Viridothelium</taxon>
    </lineage>
</organism>
<dbReference type="GO" id="GO:0034599">
    <property type="term" value="P:cellular response to oxidative stress"/>
    <property type="evidence" value="ECO:0007669"/>
    <property type="project" value="InterPro"/>
</dbReference>
<proteinExistence type="inferred from homology"/>
<dbReference type="InterPro" id="IPR013766">
    <property type="entry name" value="Thioredoxin_domain"/>
</dbReference>
<dbReference type="OrthoDB" id="195498at2759"/>
<evidence type="ECO:0000256" key="3">
    <source>
        <dbReference type="ARBA" id="ARBA00022862"/>
    </source>
</evidence>
<keyword evidence="2 7" id="KW-0575">Peroxidase</keyword>
<evidence type="ECO:0000256" key="6">
    <source>
        <dbReference type="PIRSR" id="PIRSR637944-1"/>
    </source>
</evidence>
<dbReference type="PANTHER" id="PTHR10430">
    <property type="entry name" value="PEROXIREDOXIN"/>
    <property type="match status" value="1"/>
</dbReference>
<keyword evidence="5 7" id="KW-0676">Redox-active center</keyword>
<dbReference type="PANTHER" id="PTHR10430:SF16">
    <property type="entry name" value="PEROXIREDOXIN-5, MITOCHONDRIAL"/>
    <property type="match status" value="1"/>
</dbReference>
<name>A0A6A6HI47_VIRVR</name>
<dbReference type="EMBL" id="ML991778">
    <property type="protein sequence ID" value="KAF2237805.1"/>
    <property type="molecule type" value="Genomic_DNA"/>
</dbReference>
<evidence type="ECO:0000256" key="5">
    <source>
        <dbReference type="ARBA" id="ARBA00023284"/>
    </source>
</evidence>
<reference evidence="9" key="1">
    <citation type="journal article" date="2020" name="Stud. Mycol.">
        <title>101 Dothideomycetes genomes: a test case for predicting lifestyles and emergence of pathogens.</title>
        <authorList>
            <person name="Haridas S."/>
            <person name="Albert R."/>
            <person name="Binder M."/>
            <person name="Bloem J."/>
            <person name="Labutti K."/>
            <person name="Salamov A."/>
            <person name="Andreopoulos B."/>
            <person name="Baker S."/>
            <person name="Barry K."/>
            <person name="Bills G."/>
            <person name="Bluhm B."/>
            <person name="Cannon C."/>
            <person name="Castanera R."/>
            <person name="Culley D."/>
            <person name="Daum C."/>
            <person name="Ezra D."/>
            <person name="Gonzalez J."/>
            <person name="Henrissat B."/>
            <person name="Kuo A."/>
            <person name="Liang C."/>
            <person name="Lipzen A."/>
            <person name="Lutzoni F."/>
            <person name="Magnuson J."/>
            <person name="Mondo S."/>
            <person name="Nolan M."/>
            <person name="Ohm R."/>
            <person name="Pangilinan J."/>
            <person name="Park H.-J."/>
            <person name="Ramirez L."/>
            <person name="Alfaro M."/>
            <person name="Sun H."/>
            <person name="Tritt A."/>
            <person name="Yoshinaga Y."/>
            <person name="Zwiers L.-H."/>
            <person name="Turgeon B."/>
            <person name="Goodwin S."/>
            <person name="Spatafora J."/>
            <person name="Crous P."/>
            <person name="Grigoriev I."/>
        </authorList>
    </citation>
    <scope>NUCLEOTIDE SEQUENCE</scope>
    <source>
        <strain evidence="9">Tuck. ex Michener</strain>
    </source>
</reference>
<dbReference type="Pfam" id="PF08534">
    <property type="entry name" value="Redoxin"/>
    <property type="match status" value="1"/>
</dbReference>
<comment type="similarity">
    <text evidence="1 7">Belongs to the peroxiredoxin family. Prx5 subfamily.</text>
</comment>
<evidence type="ECO:0000256" key="2">
    <source>
        <dbReference type="ARBA" id="ARBA00022559"/>
    </source>
</evidence>
<evidence type="ECO:0000313" key="9">
    <source>
        <dbReference type="EMBL" id="KAF2237805.1"/>
    </source>
</evidence>
<dbReference type="SUPFAM" id="SSF52833">
    <property type="entry name" value="Thioredoxin-like"/>
    <property type="match status" value="1"/>
</dbReference>
<gene>
    <name evidence="9" type="ORF">EV356DRAFT_509688</name>
</gene>
<evidence type="ECO:0000259" key="8">
    <source>
        <dbReference type="PROSITE" id="PS51352"/>
    </source>
</evidence>
<dbReference type="GO" id="GO:0045454">
    <property type="term" value="P:cell redox homeostasis"/>
    <property type="evidence" value="ECO:0007669"/>
    <property type="project" value="TreeGrafter"/>
</dbReference>
<dbReference type="PROSITE" id="PS51352">
    <property type="entry name" value="THIOREDOXIN_2"/>
    <property type="match status" value="1"/>
</dbReference>
<dbReference type="GO" id="GO:0005777">
    <property type="term" value="C:peroxisome"/>
    <property type="evidence" value="ECO:0007669"/>
    <property type="project" value="TreeGrafter"/>
</dbReference>
<keyword evidence="3 7" id="KW-0049">Antioxidant</keyword>
<dbReference type="GO" id="GO:0008379">
    <property type="term" value="F:thioredoxin peroxidase activity"/>
    <property type="evidence" value="ECO:0007669"/>
    <property type="project" value="InterPro"/>
</dbReference>
<keyword evidence="4 7" id="KW-0560">Oxidoreductase</keyword>
<dbReference type="CDD" id="cd03013">
    <property type="entry name" value="PRX5_like"/>
    <property type="match status" value="1"/>
</dbReference>
<protein>
    <submittedName>
        <fullName evidence="9">Redoxin</fullName>
    </submittedName>
</protein>
<dbReference type="AlphaFoldDB" id="A0A6A6HI47"/>
<dbReference type="Gene3D" id="3.40.30.10">
    <property type="entry name" value="Glutaredoxin"/>
    <property type="match status" value="1"/>
</dbReference>
<accession>A0A6A6HI47</accession>
<feature type="active site" description="Cysteine sulfenic acid (-SOH) intermediate" evidence="6">
    <location>
        <position position="58"/>
    </location>
</feature>
<evidence type="ECO:0000256" key="1">
    <source>
        <dbReference type="ARBA" id="ARBA00010505"/>
    </source>
</evidence>
<evidence type="ECO:0000256" key="7">
    <source>
        <dbReference type="RuleBase" id="RU366011"/>
    </source>
</evidence>
<evidence type="ECO:0000256" key="4">
    <source>
        <dbReference type="ARBA" id="ARBA00023002"/>
    </source>
</evidence>